<reference evidence="4" key="1">
    <citation type="journal article" date="2023" name="Front. Microbiol.">
        <title>Ralstonia chuxiongensis sp. nov., Ralstonia mojiangensis sp. nov., and Ralstonia soli sp. nov., isolated from tobacco fields, are three novel species in the family Burkholderiaceae.</title>
        <authorList>
            <person name="Lu C.H."/>
            <person name="Zhang Y.Y."/>
            <person name="Jiang N."/>
            <person name="Chen W."/>
            <person name="Shao X."/>
            <person name="Zhao Z.M."/>
            <person name="Lu W.L."/>
            <person name="Hu X."/>
            <person name="Xi Y.X."/>
            <person name="Zou S.Y."/>
            <person name="Wei Q.J."/>
            <person name="Lin Z.L."/>
            <person name="Gong L."/>
            <person name="Gai X.T."/>
            <person name="Zhang L.Q."/>
            <person name="Li J.Y."/>
            <person name="Jin Y."/>
            <person name="Xia Z.Y."/>
        </authorList>
    </citation>
    <scope>NUCLEOTIDE SEQUENCE [LARGE SCALE GENOMIC DNA]</scope>
    <source>
        <strain evidence="4">21YRMH01-3</strain>
    </source>
</reference>
<dbReference type="EMBL" id="JAMYWC010000007">
    <property type="protein sequence ID" value="MCP1175143.1"/>
    <property type="molecule type" value="Genomic_DNA"/>
</dbReference>
<evidence type="ECO:0000313" key="3">
    <source>
        <dbReference type="EMBL" id="MCP1175143.1"/>
    </source>
</evidence>
<feature type="domain" description="LysR substrate-binding" evidence="2">
    <location>
        <begin position="1"/>
        <end position="62"/>
    </location>
</feature>
<evidence type="ECO:0000313" key="4">
    <source>
        <dbReference type="Proteomes" id="UP001162793"/>
    </source>
</evidence>
<dbReference type="Pfam" id="PF03466">
    <property type="entry name" value="LysR_substrate"/>
    <property type="match status" value="1"/>
</dbReference>
<dbReference type="AlphaFoldDB" id="A0AA41WU03"/>
<evidence type="ECO:0000259" key="2">
    <source>
        <dbReference type="Pfam" id="PF03466"/>
    </source>
</evidence>
<sequence>MAGLGIAAVPAFISTELVAQGALIPVLSDYRLAAGSLYAIYPPGRHLSHRVRVFIDFLVERFALPKPT</sequence>
<dbReference type="InterPro" id="IPR005119">
    <property type="entry name" value="LysR_subst-bd"/>
</dbReference>
<dbReference type="InterPro" id="IPR058163">
    <property type="entry name" value="LysR-type_TF_proteobact-type"/>
</dbReference>
<proteinExistence type="inferred from homology"/>
<name>A0AA41WU03_9RALS</name>
<accession>A0AA41WU03</accession>
<evidence type="ECO:0000256" key="1">
    <source>
        <dbReference type="ARBA" id="ARBA00009437"/>
    </source>
</evidence>
<keyword evidence="4" id="KW-1185">Reference proteome</keyword>
<dbReference type="PANTHER" id="PTHR30537">
    <property type="entry name" value="HTH-TYPE TRANSCRIPTIONAL REGULATOR"/>
    <property type="match status" value="1"/>
</dbReference>
<dbReference type="PANTHER" id="PTHR30537:SF5">
    <property type="entry name" value="HTH-TYPE TRANSCRIPTIONAL ACTIVATOR TTDR-RELATED"/>
    <property type="match status" value="1"/>
</dbReference>
<dbReference type="Gene3D" id="3.40.190.290">
    <property type="match status" value="1"/>
</dbReference>
<dbReference type="RefSeq" id="WP_253541801.1">
    <property type="nucleotide sequence ID" value="NZ_JAMYWC010000007.1"/>
</dbReference>
<dbReference type="SUPFAM" id="SSF53850">
    <property type="entry name" value="Periplasmic binding protein-like II"/>
    <property type="match status" value="1"/>
</dbReference>
<organism evidence="3 4">
    <name type="scientific">Ralstonia chuxiongensis</name>
    <dbReference type="NCBI Taxonomy" id="2957504"/>
    <lineage>
        <taxon>Bacteria</taxon>
        <taxon>Pseudomonadati</taxon>
        <taxon>Pseudomonadota</taxon>
        <taxon>Betaproteobacteria</taxon>
        <taxon>Burkholderiales</taxon>
        <taxon>Burkholderiaceae</taxon>
        <taxon>Ralstonia</taxon>
    </lineage>
</organism>
<protein>
    <submittedName>
        <fullName evidence="3">LysR substrate-binding domain-containing protein</fullName>
    </submittedName>
</protein>
<comment type="similarity">
    <text evidence="1">Belongs to the LysR transcriptional regulatory family.</text>
</comment>
<dbReference type="Proteomes" id="UP001162793">
    <property type="component" value="Unassembled WGS sequence"/>
</dbReference>
<gene>
    <name evidence="3" type="ORF">NKG59_22480</name>
</gene>
<comment type="caution">
    <text evidence="3">The sequence shown here is derived from an EMBL/GenBank/DDBJ whole genome shotgun (WGS) entry which is preliminary data.</text>
</comment>